<protein>
    <submittedName>
        <fullName evidence="1">Phosphatidylinositol 3-/4-kinase catalytic</fullName>
    </submittedName>
</protein>
<reference evidence="1" key="1">
    <citation type="submission" date="2024-09" db="EMBL/GenBank/DDBJ databases">
        <title>Draft Genome Sequences of Neofusicoccum parvum.</title>
        <authorList>
            <person name="Ashida A."/>
            <person name="Camagna M."/>
            <person name="Tanaka A."/>
            <person name="Takemoto D."/>
        </authorList>
    </citation>
    <scope>NUCLEOTIDE SEQUENCE</scope>
    <source>
        <strain evidence="1">PPO83</strain>
    </source>
</reference>
<sequence length="1017" mass="115772">MFPVLSRIIKKHDLAIATFLLPFTVVNVILGGTEQEVEDISQELLIILETEIEGSGPRSDILKQCSENVFQVLDYMSKWLQEKRKQLNEARVLASRSGREPSELDEVTAVSQISSIERVLHFIPAEVISRRAVECGSYARALFHWEQYVRQRKEQAELSNEHMDQEALYQHLQHIYTQIDEPDGIEGISAHLQILDPAQQVLEHRRAGRWTAAQSWYELSLAEKPDDSEIQYQLFTCLRESGQYAEASWITGKWRALEELLSAAPANIQEFNVGIGEAFLSLRNNDSEGFTGKINEIRETIAKGLSPSTTASLQACHDPMLKLHVLYEIEAIVGATPVSQLNREDLLKIMDRRLDVLGAYTAEKQYVLGLRRAAMQLSPRGFSNIDLASSWLTTSRLARKARQISTAFNAVLHATRLGESEAKIEHSRLLWKSGHHRQAIQNLEGAIAANVFAPEQTPADVADSMATDEEQRQIVNKLSAEAYLLKAKWLDQSGQSSSQNIILCYHTAIRLCNRWEKGHYFLGKHYLKLLESDKSQEKVSFSTKCGEHARLIVENYLRGVMYGTKHLYEIIPKVLTLWLDLGMEASRDILPRDWEKHIQRYEREENVAVVRARRLDLIHKQIQKAARVSLSRNLGFAHKLAPCGLVVPIEATLVASLPRNAEVIPRSYKAAFSGNVVTISSFSDDVLILNSLQRPRKVVVRGSDGRPYGLLCKPKDDLRKDQRLMEFNAMVNRALLGDVESSKRRLDIRTYAVTPLNEECGACEWVDGLKPMRDIILKLYREKNMKIDYTITKEKLNEACSHPDKISIFTDDIIKYFRPVLHEWFIETYPEPEAWFAARLKYTRSCAVMSIVGHVLGLGDRHGENLLLIEDDGRVFHVDFNCLFDKGLTFEKPELVPFRLTHNMVDAMGAYGVEGPFRLAAELTLRQLRQHIDTLMTILETFLYDPTADFVEKRRKKVRDVPNTPEEVLAGVKRKVKGFLPNETVPLSVEGYVDSLIEKARDPHNLAAMYIGWCAFF</sequence>
<gene>
    <name evidence="1" type="primary">g7797</name>
    <name evidence="1" type="ORF">NpPPO83_00007797</name>
</gene>
<evidence type="ECO:0000313" key="2">
    <source>
        <dbReference type="Proteomes" id="UP001165186"/>
    </source>
</evidence>
<comment type="caution">
    <text evidence="1">The sequence shown here is derived from an EMBL/GenBank/DDBJ whole genome shotgun (WGS) entry which is preliminary data.</text>
</comment>
<accession>A0ACB5SE87</accession>
<keyword evidence="2" id="KW-1185">Reference proteome</keyword>
<proteinExistence type="predicted"/>
<organism evidence="1 2">
    <name type="scientific">Neofusicoccum parvum</name>
    <dbReference type="NCBI Taxonomy" id="310453"/>
    <lineage>
        <taxon>Eukaryota</taxon>
        <taxon>Fungi</taxon>
        <taxon>Dikarya</taxon>
        <taxon>Ascomycota</taxon>
        <taxon>Pezizomycotina</taxon>
        <taxon>Dothideomycetes</taxon>
        <taxon>Dothideomycetes incertae sedis</taxon>
        <taxon>Botryosphaeriales</taxon>
        <taxon>Botryosphaeriaceae</taxon>
        <taxon>Neofusicoccum</taxon>
    </lineage>
</organism>
<dbReference type="Proteomes" id="UP001165186">
    <property type="component" value="Unassembled WGS sequence"/>
</dbReference>
<dbReference type="EMBL" id="BSXG01000077">
    <property type="protein sequence ID" value="GME37008.1"/>
    <property type="molecule type" value="Genomic_DNA"/>
</dbReference>
<evidence type="ECO:0000313" key="1">
    <source>
        <dbReference type="EMBL" id="GME37008.1"/>
    </source>
</evidence>
<name>A0ACB5SE87_9PEZI</name>